<protein>
    <submittedName>
        <fullName evidence="2">HupE/UreJ family protein</fullName>
    </submittedName>
</protein>
<sequence length="193" mass="21599">MNDFGFYFGLGWGHIMSIDALDHILFVWVLAAIYLLRDWKQVLILVTAFTIGHSITLALSVLDLIDVPAEWTEFFIPVTIAITALVNIFRKEYTTRHLRLNYILALLFGLVHGLGFANTLRSMLLVKGQSLGWSLFGFNVGLEAGQLVVVAVILLLASLVVDRLRAPRREWVLFVSAGVFSLALKMALERLPS</sequence>
<dbReference type="RefSeq" id="WP_345254219.1">
    <property type="nucleotide sequence ID" value="NZ_BAABGY010000005.1"/>
</dbReference>
<gene>
    <name evidence="2" type="ORF">GCM10023184_11950</name>
</gene>
<dbReference type="Pfam" id="PF13795">
    <property type="entry name" value="HupE_UreJ_2"/>
    <property type="match status" value="1"/>
</dbReference>
<organism evidence="2 3">
    <name type="scientific">Flaviaesturariibacter amylovorans</name>
    <dbReference type="NCBI Taxonomy" id="1084520"/>
    <lineage>
        <taxon>Bacteria</taxon>
        <taxon>Pseudomonadati</taxon>
        <taxon>Bacteroidota</taxon>
        <taxon>Chitinophagia</taxon>
        <taxon>Chitinophagales</taxon>
        <taxon>Chitinophagaceae</taxon>
        <taxon>Flaviaestuariibacter</taxon>
    </lineage>
</organism>
<evidence type="ECO:0000256" key="1">
    <source>
        <dbReference type="SAM" id="Phobius"/>
    </source>
</evidence>
<evidence type="ECO:0000313" key="2">
    <source>
        <dbReference type="EMBL" id="GAA4324539.1"/>
    </source>
</evidence>
<dbReference type="EMBL" id="BAABGY010000005">
    <property type="protein sequence ID" value="GAA4324539.1"/>
    <property type="molecule type" value="Genomic_DNA"/>
</dbReference>
<feature type="transmembrane region" description="Helical" evidence="1">
    <location>
        <begin position="102"/>
        <end position="124"/>
    </location>
</feature>
<proteinExistence type="predicted"/>
<dbReference type="Proteomes" id="UP001501725">
    <property type="component" value="Unassembled WGS sequence"/>
</dbReference>
<keyword evidence="1" id="KW-0812">Transmembrane</keyword>
<keyword evidence="1" id="KW-0472">Membrane</keyword>
<feature type="transmembrane region" description="Helical" evidence="1">
    <location>
        <begin position="42"/>
        <end position="62"/>
    </location>
</feature>
<feature type="transmembrane region" description="Helical" evidence="1">
    <location>
        <begin position="74"/>
        <end position="90"/>
    </location>
</feature>
<feature type="transmembrane region" description="Helical" evidence="1">
    <location>
        <begin position="144"/>
        <end position="164"/>
    </location>
</feature>
<feature type="transmembrane region" description="Helical" evidence="1">
    <location>
        <begin position="12"/>
        <end position="35"/>
    </location>
</feature>
<accession>A0ABP8GI92</accession>
<evidence type="ECO:0000313" key="3">
    <source>
        <dbReference type="Proteomes" id="UP001501725"/>
    </source>
</evidence>
<name>A0ABP8GI92_9BACT</name>
<dbReference type="InterPro" id="IPR032809">
    <property type="entry name" value="Put_HupE_UreJ"/>
</dbReference>
<comment type="caution">
    <text evidence="2">The sequence shown here is derived from an EMBL/GenBank/DDBJ whole genome shotgun (WGS) entry which is preliminary data.</text>
</comment>
<reference evidence="3" key="1">
    <citation type="journal article" date="2019" name="Int. J. Syst. Evol. Microbiol.">
        <title>The Global Catalogue of Microorganisms (GCM) 10K type strain sequencing project: providing services to taxonomists for standard genome sequencing and annotation.</title>
        <authorList>
            <consortium name="The Broad Institute Genomics Platform"/>
            <consortium name="The Broad Institute Genome Sequencing Center for Infectious Disease"/>
            <person name="Wu L."/>
            <person name="Ma J."/>
        </authorList>
    </citation>
    <scope>NUCLEOTIDE SEQUENCE [LARGE SCALE GENOMIC DNA]</scope>
    <source>
        <strain evidence="3">JCM 17919</strain>
    </source>
</reference>
<keyword evidence="3" id="KW-1185">Reference proteome</keyword>
<keyword evidence="1" id="KW-1133">Transmembrane helix</keyword>